<keyword evidence="3" id="KW-1185">Reference proteome</keyword>
<dbReference type="GO" id="GO:0070072">
    <property type="term" value="P:vacuolar proton-transporting V-type ATPase complex assembly"/>
    <property type="evidence" value="ECO:0007669"/>
    <property type="project" value="InterPro"/>
</dbReference>
<dbReference type="PANTHER" id="PTHR31996:SF2">
    <property type="entry name" value="COILED-COIL DOMAIN-CONTAINING PROTEIN 115"/>
    <property type="match status" value="1"/>
</dbReference>
<dbReference type="OrthoDB" id="408631at2759"/>
<protein>
    <recommendedName>
        <fullName evidence="1">Vacuolar ATPase assembly protein VMA22</fullName>
    </recommendedName>
</protein>
<comment type="caution">
    <text evidence="2">The sequence shown here is derived from an EMBL/GenBank/DDBJ whole genome shotgun (WGS) entry which is preliminary data.</text>
</comment>
<dbReference type="AlphaFoldDB" id="A0A6G0TKL6"/>
<evidence type="ECO:0000313" key="3">
    <source>
        <dbReference type="Proteomes" id="UP000475862"/>
    </source>
</evidence>
<dbReference type="GO" id="GO:0051082">
    <property type="term" value="F:unfolded protein binding"/>
    <property type="evidence" value="ECO:0007669"/>
    <property type="project" value="TreeGrafter"/>
</dbReference>
<proteinExistence type="predicted"/>
<accession>A0A6G0TKL6</accession>
<dbReference type="EMBL" id="VYZN01000028">
    <property type="protein sequence ID" value="KAE9534350.1"/>
    <property type="molecule type" value="Genomic_DNA"/>
</dbReference>
<evidence type="ECO:0000256" key="1">
    <source>
        <dbReference type="ARBA" id="ARBA00093634"/>
    </source>
</evidence>
<reference evidence="2 3" key="1">
    <citation type="submission" date="2019-08" db="EMBL/GenBank/DDBJ databases">
        <title>The genome of the soybean aphid Biotype 1, its phylome, world population structure and adaptation to the North American continent.</title>
        <authorList>
            <person name="Giordano R."/>
            <person name="Donthu R.K."/>
            <person name="Hernandez A.G."/>
            <person name="Wright C.L."/>
            <person name="Zimin A.V."/>
        </authorList>
    </citation>
    <scope>NUCLEOTIDE SEQUENCE [LARGE SCALE GENOMIC DNA]</scope>
    <source>
        <tissue evidence="2">Whole aphids</tissue>
    </source>
</reference>
<dbReference type="Proteomes" id="UP000475862">
    <property type="component" value="Unassembled WGS sequence"/>
</dbReference>
<evidence type="ECO:0000313" key="2">
    <source>
        <dbReference type="EMBL" id="KAE9534350.1"/>
    </source>
</evidence>
<gene>
    <name evidence="2" type="ORF">AGLY_008440</name>
</gene>
<name>A0A6G0TKL6_APHGL</name>
<dbReference type="PANTHER" id="PTHR31996">
    <property type="entry name" value="COILED-COIL DOMAIN-CONTAINING PROTEIN 115"/>
    <property type="match status" value="1"/>
</dbReference>
<dbReference type="InterPro" id="IPR040357">
    <property type="entry name" value="Vma22/CCDC115"/>
</dbReference>
<sequence>MGHERTAKQVDDELDEICLQMIQLMDDYCSSIGRLEHCLRDGCVHLAKSRYVMGNSSVSDLQLPTSGPYTARSTVVREENTDTINLAHDDSGDDPIKRFGVLVPGSLRMAQERFCKCLESTIEAAVIKSEMEKVRGNYLSLKDTRSQMTNKIINDICTYTKKWKVLKFLNGNYG</sequence>
<organism evidence="2 3">
    <name type="scientific">Aphis glycines</name>
    <name type="common">Soybean aphid</name>
    <dbReference type="NCBI Taxonomy" id="307491"/>
    <lineage>
        <taxon>Eukaryota</taxon>
        <taxon>Metazoa</taxon>
        <taxon>Ecdysozoa</taxon>
        <taxon>Arthropoda</taxon>
        <taxon>Hexapoda</taxon>
        <taxon>Insecta</taxon>
        <taxon>Pterygota</taxon>
        <taxon>Neoptera</taxon>
        <taxon>Paraneoptera</taxon>
        <taxon>Hemiptera</taxon>
        <taxon>Sternorrhyncha</taxon>
        <taxon>Aphidomorpha</taxon>
        <taxon>Aphidoidea</taxon>
        <taxon>Aphididae</taxon>
        <taxon>Aphidini</taxon>
        <taxon>Aphis</taxon>
        <taxon>Aphis</taxon>
    </lineage>
</organism>